<reference evidence="3" key="2">
    <citation type="submission" date="2020-08" db="EMBL/GenBank/DDBJ databases">
        <title>Plant Genome Project.</title>
        <authorList>
            <person name="Zhang R.-G."/>
        </authorList>
    </citation>
    <scope>NUCLEOTIDE SEQUENCE</scope>
    <source>
        <strain evidence="3">Huo1</strain>
        <tissue evidence="3">Leaf</tissue>
    </source>
</reference>
<comment type="caution">
    <text evidence="3">The sequence shown here is derived from an EMBL/GenBank/DDBJ whole genome shotgun (WGS) entry which is preliminary data.</text>
</comment>
<evidence type="ECO:0000256" key="1">
    <source>
        <dbReference type="SAM" id="MobiDB-lite"/>
    </source>
</evidence>
<feature type="chain" id="PRO_5036500871" evidence="2">
    <location>
        <begin position="26"/>
        <end position="166"/>
    </location>
</feature>
<reference evidence="3" key="1">
    <citation type="submission" date="2018-01" db="EMBL/GenBank/DDBJ databases">
        <authorList>
            <person name="Mao J.F."/>
        </authorList>
    </citation>
    <scope>NUCLEOTIDE SEQUENCE</scope>
    <source>
        <strain evidence="3">Huo1</strain>
        <tissue evidence="3">Leaf</tissue>
    </source>
</reference>
<feature type="signal peptide" evidence="2">
    <location>
        <begin position="1"/>
        <end position="25"/>
    </location>
</feature>
<organism evidence="3">
    <name type="scientific">Salvia splendens</name>
    <name type="common">Scarlet sage</name>
    <dbReference type="NCBI Taxonomy" id="180675"/>
    <lineage>
        <taxon>Eukaryota</taxon>
        <taxon>Viridiplantae</taxon>
        <taxon>Streptophyta</taxon>
        <taxon>Embryophyta</taxon>
        <taxon>Tracheophyta</taxon>
        <taxon>Spermatophyta</taxon>
        <taxon>Magnoliopsida</taxon>
        <taxon>eudicotyledons</taxon>
        <taxon>Gunneridae</taxon>
        <taxon>Pentapetalae</taxon>
        <taxon>asterids</taxon>
        <taxon>lamiids</taxon>
        <taxon>Lamiales</taxon>
        <taxon>Lamiaceae</taxon>
        <taxon>Nepetoideae</taxon>
        <taxon>Mentheae</taxon>
        <taxon>Salviinae</taxon>
        <taxon>Salvia</taxon>
        <taxon>Salvia subgen. Calosphace</taxon>
        <taxon>core Calosphace</taxon>
    </lineage>
</organism>
<accession>A0A8X8ZN51</accession>
<sequence length="166" mass="18593">MTGAMSSSLITLLMLFIDLWRRSSSTITLTGDNLTDLFAPAEWLPLEDGVLLRQDRENDEAEEHVDAFVDFSDGDTSPPILLFFMFPLAKSEFRNSATHPYNLIAYILVIAEETNLTWWRHLRNELMEFDDDLDLLETREEVGVRGGGCDGEVSGGKYGGGGKGER</sequence>
<protein>
    <submittedName>
        <fullName evidence="3">Uncharacterized protein</fullName>
    </submittedName>
</protein>
<keyword evidence="2" id="KW-0732">Signal</keyword>
<keyword evidence="4" id="KW-1185">Reference proteome</keyword>
<dbReference type="AlphaFoldDB" id="A0A8X8ZN51"/>
<evidence type="ECO:0000313" key="3">
    <source>
        <dbReference type="EMBL" id="KAG6411542.1"/>
    </source>
</evidence>
<name>A0A8X8ZN51_SALSN</name>
<evidence type="ECO:0000256" key="2">
    <source>
        <dbReference type="SAM" id="SignalP"/>
    </source>
</evidence>
<dbReference type="EMBL" id="PNBA02000010">
    <property type="protein sequence ID" value="KAG6411542.1"/>
    <property type="molecule type" value="Genomic_DNA"/>
</dbReference>
<gene>
    <name evidence="3" type="ORF">SASPL_129625</name>
</gene>
<proteinExistence type="predicted"/>
<feature type="region of interest" description="Disordered" evidence="1">
    <location>
        <begin position="146"/>
        <end position="166"/>
    </location>
</feature>
<dbReference type="Proteomes" id="UP000298416">
    <property type="component" value="Unassembled WGS sequence"/>
</dbReference>
<evidence type="ECO:0000313" key="4">
    <source>
        <dbReference type="Proteomes" id="UP000298416"/>
    </source>
</evidence>